<feature type="transmembrane region" description="Helical" evidence="1">
    <location>
        <begin position="329"/>
        <end position="348"/>
    </location>
</feature>
<keyword evidence="1" id="KW-1133">Transmembrane helix</keyword>
<feature type="transmembrane region" description="Helical" evidence="1">
    <location>
        <begin position="95"/>
        <end position="115"/>
    </location>
</feature>
<feature type="transmembrane region" description="Helical" evidence="1">
    <location>
        <begin position="149"/>
        <end position="166"/>
    </location>
</feature>
<feature type="transmembrane region" description="Helical" evidence="1">
    <location>
        <begin position="196"/>
        <end position="214"/>
    </location>
</feature>
<dbReference type="OrthoDB" id="2034231at2"/>
<feature type="transmembrane region" description="Helical" evidence="1">
    <location>
        <begin position="389"/>
        <end position="405"/>
    </location>
</feature>
<comment type="caution">
    <text evidence="2">The sequence shown here is derived from an EMBL/GenBank/DDBJ whole genome shotgun (WGS) entry which is preliminary data.</text>
</comment>
<feature type="transmembrane region" description="Helical" evidence="1">
    <location>
        <begin position="122"/>
        <end position="143"/>
    </location>
</feature>
<dbReference type="Gene3D" id="1.25.40.10">
    <property type="entry name" value="Tetratricopeptide repeat domain"/>
    <property type="match status" value="1"/>
</dbReference>
<name>A0A399D565_9BACT</name>
<dbReference type="EMBL" id="QWET01000004">
    <property type="protein sequence ID" value="RIH65881.1"/>
    <property type="molecule type" value="Genomic_DNA"/>
</dbReference>
<proteinExistence type="predicted"/>
<evidence type="ECO:0000256" key="1">
    <source>
        <dbReference type="SAM" id="Phobius"/>
    </source>
</evidence>
<feature type="transmembrane region" description="Helical" evidence="1">
    <location>
        <begin position="226"/>
        <end position="248"/>
    </location>
</feature>
<dbReference type="GO" id="GO:0016740">
    <property type="term" value="F:transferase activity"/>
    <property type="evidence" value="ECO:0007669"/>
    <property type="project" value="UniProtKB-KW"/>
</dbReference>
<keyword evidence="3" id="KW-1185">Reference proteome</keyword>
<dbReference type="RefSeq" id="WP_119349117.1">
    <property type="nucleotide sequence ID" value="NZ_QWET01000004.1"/>
</dbReference>
<feature type="transmembrane region" description="Helical" evidence="1">
    <location>
        <begin position="360"/>
        <end position="382"/>
    </location>
</feature>
<evidence type="ECO:0000313" key="2">
    <source>
        <dbReference type="EMBL" id="RIH65881.1"/>
    </source>
</evidence>
<protein>
    <submittedName>
        <fullName evidence="2">Phospholipid carrier-dependent glycosyltransferase</fullName>
    </submittedName>
</protein>
<reference evidence="2 3" key="1">
    <citation type="journal article" date="2015" name="Int. J. Syst. Evol. Microbiol.">
        <title>Mariniphaga sediminis sp. nov., isolated from coastal sediment.</title>
        <authorList>
            <person name="Wang F.Q."/>
            <person name="Shen Q.Y."/>
            <person name="Chen G.J."/>
            <person name="Du Z.J."/>
        </authorList>
    </citation>
    <scope>NUCLEOTIDE SEQUENCE [LARGE SCALE GENOMIC DNA]</scope>
    <source>
        <strain evidence="2 3">SY21</strain>
    </source>
</reference>
<keyword evidence="1" id="KW-0812">Transmembrane</keyword>
<dbReference type="Proteomes" id="UP000266441">
    <property type="component" value="Unassembled WGS sequence"/>
</dbReference>
<dbReference type="SUPFAM" id="SSF48452">
    <property type="entry name" value="TPR-like"/>
    <property type="match status" value="1"/>
</dbReference>
<evidence type="ECO:0000313" key="3">
    <source>
        <dbReference type="Proteomes" id="UP000266441"/>
    </source>
</evidence>
<dbReference type="InterPro" id="IPR011990">
    <property type="entry name" value="TPR-like_helical_dom_sf"/>
</dbReference>
<gene>
    <name evidence="2" type="ORF">D1164_06330</name>
</gene>
<organism evidence="2 3">
    <name type="scientific">Mariniphaga sediminis</name>
    <dbReference type="NCBI Taxonomy" id="1628158"/>
    <lineage>
        <taxon>Bacteria</taxon>
        <taxon>Pseudomonadati</taxon>
        <taxon>Bacteroidota</taxon>
        <taxon>Bacteroidia</taxon>
        <taxon>Marinilabiliales</taxon>
        <taxon>Prolixibacteraceae</taxon>
        <taxon>Mariniphaga</taxon>
    </lineage>
</organism>
<keyword evidence="1" id="KW-0472">Membrane</keyword>
<feature type="transmembrane region" description="Helical" evidence="1">
    <location>
        <begin position="295"/>
        <end position="317"/>
    </location>
</feature>
<sequence length="650" mass="74885">MSKTGHIFTAKKAFFAVLLLAGFALLVLAPKTAVNVDEQLHYPHAKRVVNWYFTGGEDQSCLHTPQTNLKYYGQSVDNFTALFNRVFNVKDEFLVRHYTGAVFFWLLLFFSGLLAREITGSWLMATVSILSLIFMPRLAGQAFGNLKDIPFATGYVAGLLMSVRFLKELPSPRWRTAILLGSAIAFTVSVRSGGFILFAYLALGMIAFFVWKPFYLKQVVTTKPVFVRLLGQGTIILIIGYFAGQIFWPFALQNILVHPLESLNVMSHYKVSIRQVFDGQMMWSTQLPWYYFPKWMLISTPMFVLAGFLFFLCFFSVEIFFKKHFSQQLFFEAFILFSLLFPFFYVIVIDSNLYSGVRQMLFILPPLAILAVWGVFRLVRFVEMKNRKTSYILSLFFLAFLGWPAKHQAATFPVDYVYFNVLAGGNEKAWGNYEYDYYFHGLKEPAEYVLGLAGSENAIVAMNCNLSNYFDDHPNIRYQYSRFLERSSFDWDYGIFGVNYIDPELLKNELWQPADIIKTFYQKGNPVAVVVKRTSKDDFLGISELNKGNFGTGVELLEKAVKKDSNNVWLFVNLAKAKLAEGSMTEFEVYLNKGKEIFPRFEPFFLLEATRFYEEGKYVESFQKLNALFEINPRYLPAKELLEKVKEKLG</sequence>
<accession>A0A399D565</accession>
<feature type="transmembrane region" description="Helical" evidence="1">
    <location>
        <begin position="173"/>
        <end position="190"/>
    </location>
</feature>
<keyword evidence="2" id="KW-0808">Transferase</keyword>
<dbReference type="AlphaFoldDB" id="A0A399D565"/>